<dbReference type="EMBL" id="RXIC02000023">
    <property type="protein sequence ID" value="KAB1212077.1"/>
    <property type="molecule type" value="Genomic_DNA"/>
</dbReference>
<protein>
    <submittedName>
        <fullName evidence="1">Uncharacterized protein</fullName>
    </submittedName>
</protein>
<evidence type="ECO:0000313" key="2">
    <source>
        <dbReference type="Proteomes" id="UP000516437"/>
    </source>
</evidence>
<evidence type="ECO:0000313" key="1">
    <source>
        <dbReference type="EMBL" id="KAB1212077.1"/>
    </source>
</evidence>
<name>A0A6A1VJI5_9ROSI</name>
<accession>A0A6A1VJI5</accession>
<comment type="caution">
    <text evidence="1">The sequence shown here is derived from an EMBL/GenBank/DDBJ whole genome shotgun (WGS) entry which is preliminary data.</text>
</comment>
<dbReference type="Proteomes" id="UP000516437">
    <property type="component" value="Chromosome 5"/>
</dbReference>
<dbReference type="AlphaFoldDB" id="A0A6A1VJI5"/>
<gene>
    <name evidence="1" type="ORF">CJ030_MR5G024649</name>
</gene>
<reference evidence="1 2" key="1">
    <citation type="journal article" date="2019" name="Plant Biotechnol. J.">
        <title>The red bayberry genome and genetic basis of sex determination.</title>
        <authorList>
            <person name="Jia H.M."/>
            <person name="Jia H.J."/>
            <person name="Cai Q.L."/>
            <person name="Wang Y."/>
            <person name="Zhao H.B."/>
            <person name="Yang W.F."/>
            <person name="Wang G.Y."/>
            <person name="Li Y.H."/>
            <person name="Zhan D.L."/>
            <person name="Shen Y.T."/>
            <person name="Niu Q.F."/>
            <person name="Chang L."/>
            <person name="Qiu J."/>
            <person name="Zhao L."/>
            <person name="Xie H.B."/>
            <person name="Fu W.Y."/>
            <person name="Jin J."/>
            <person name="Li X.W."/>
            <person name="Jiao Y."/>
            <person name="Zhou C.C."/>
            <person name="Tu T."/>
            <person name="Chai C.Y."/>
            <person name="Gao J.L."/>
            <person name="Fan L.J."/>
            <person name="van de Weg E."/>
            <person name="Wang J.Y."/>
            <person name="Gao Z.S."/>
        </authorList>
    </citation>
    <scope>NUCLEOTIDE SEQUENCE [LARGE SCALE GENOMIC DNA]</scope>
    <source>
        <tissue evidence="1">Leaves</tissue>
    </source>
</reference>
<proteinExistence type="predicted"/>
<sequence>MTAQISSPGFLSWTMDYVSANKVSHISFATTLDKVRATRLCKLSVSIPDDCAADVGAFDFETSLSVTSEMGPAELYVASHKRKNGDWLSDVAKDNHVD</sequence>
<organism evidence="1 2">
    <name type="scientific">Morella rubra</name>
    <name type="common">Chinese bayberry</name>
    <dbReference type="NCBI Taxonomy" id="262757"/>
    <lineage>
        <taxon>Eukaryota</taxon>
        <taxon>Viridiplantae</taxon>
        <taxon>Streptophyta</taxon>
        <taxon>Embryophyta</taxon>
        <taxon>Tracheophyta</taxon>
        <taxon>Spermatophyta</taxon>
        <taxon>Magnoliopsida</taxon>
        <taxon>eudicotyledons</taxon>
        <taxon>Gunneridae</taxon>
        <taxon>Pentapetalae</taxon>
        <taxon>rosids</taxon>
        <taxon>fabids</taxon>
        <taxon>Fagales</taxon>
        <taxon>Myricaceae</taxon>
        <taxon>Morella</taxon>
    </lineage>
</organism>
<keyword evidence="2" id="KW-1185">Reference proteome</keyword>